<reference evidence="3 4" key="1">
    <citation type="submission" date="2019-03" db="EMBL/GenBank/DDBJ databases">
        <title>Genomic Encyclopedia of Type Strains, Phase IV (KMG-IV): sequencing the most valuable type-strain genomes for metagenomic binning, comparative biology and taxonomic classification.</title>
        <authorList>
            <person name="Goeker M."/>
        </authorList>
    </citation>
    <scope>NUCLEOTIDE SEQUENCE [LARGE SCALE GENOMIC DNA]</scope>
    <source>
        <strain evidence="3 4">DSM 13587</strain>
    </source>
</reference>
<keyword evidence="4" id="KW-1185">Reference proteome</keyword>
<evidence type="ECO:0000313" key="4">
    <source>
        <dbReference type="Proteomes" id="UP000295717"/>
    </source>
</evidence>
<dbReference type="Gene3D" id="3.10.450.40">
    <property type="match status" value="1"/>
</dbReference>
<dbReference type="AlphaFoldDB" id="A0A4R3MYE9"/>
<feature type="chain" id="PRO_5020592279" evidence="1">
    <location>
        <begin position="29"/>
        <end position="118"/>
    </location>
</feature>
<comment type="caution">
    <text evidence="3">The sequence shown here is derived from an EMBL/GenBank/DDBJ whole genome shotgun (WGS) entry which is preliminary data.</text>
</comment>
<dbReference type="InterPro" id="IPR025711">
    <property type="entry name" value="PepSY"/>
</dbReference>
<protein>
    <submittedName>
        <fullName evidence="3">Peptidase YpeB-like protein</fullName>
    </submittedName>
</protein>
<dbReference type="Pfam" id="PF03413">
    <property type="entry name" value="PepSY"/>
    <property type="match status" value="1"/>
</dbReference>
<keyword evidence="1" id="KW-0732">Signal</keyword>
<evidence type="ECO:0000259" key="2">
    <source>
        <dbReference type="Pfam" id="PF03413"/>
    </source>
</evidence>
<feature type="domain" description="PepSY" evidence="2">
    <location>
        <begin position="56"/>
        <end position="116"/>
    </location>
</feature>
<feature type="signal peptide" evidence="1">
    <location>
        <begin position="1"/>
        <end position="28"/>
    </location>
</feature>
<name>A0A4R3MYE9_9GAMM</name>
<proteinExistence type="predicted"/>
<dbReference type="EMBL" id="SMAO01000005">
    <property type="protein sequence ID" value="TCT20651.1"/>
    <property type="molecule type" value="Genomic_DNA"/>
</dbReference>
<dbReference type="Proteomes" id="UP000295717">
    <property type="component" value="Unassembled WGS sequence"/>
</dbReference>
<accession>A0A4R3MYE9</accession>
<evidence type="ECO:0000256" key="1">
    <source>
        <dbReference type="SAM" id="SignalP"/>
    </source>
</evidence>
<evidence type="ECO:0000313" key="3">
    <source>
        <dbReference type="EMBL" id="TCT20651.1"/>
    </source>
</evidence>
<gene>
    <name evidence="3" type="ORF">EDC35_10590</name>
</gene>
<organism evidence="3 4">
    <name type="scientific">Thiobaca trueperi</name>
    <dbReference type="NCBI Taxonomy" id="127458"/>
    <lineage>
        <taxon>Bacteria</taxon>
        <taxon>Pseudomonadati</taxon>
        <taxon>Pseudomonadota</taxon>
        <taxon>Gammaproteobacteria</taxon>
        <taxon>Chromatiales</taxon>
        <taxon>Chromatiaceae</taxon>
        <taxon>Thiobaca</taxon>
    </lineage>
</organism>
<sequence length="118" mass="13253">MHPMYSKPIHDRLSVVILGLLLCAPVQADHVIDDDSRKHDHEHAHQALARGEVRPLAEILAQVAVEVPGEVVDVEFERETWRGAKIWVYELKIISPDGRLLEALVDAATGHLLEIEED</sequence>